<name>A0A512P8C3_9CELL</name>
<reference evidence="1 2" key="1">
    <citation type="submission" date="2019-07" db="EMBL/GenBank/DDBJ databases">
        <title>Whole genome shotgun sequence of Cellulomonas soli NBRC 109434.</title>
        <authorList>
            <person name="Hosoyama A."/>
            <person name="Uohara A."/>
            <person name="Ohji S."/>
            <person name="Ichikawa N."/>
        </authorList>
    </citation>
    <scope>NUCLEOTIDE SEQUENCE [LARGE SCALE GENOMIC DNA]</scope>
    <source>
        <strain evidence="1 2">NBRC 109434</strain>
    </source>
</reference>
<dbReference type="SUPFAM" id="SSF51679">
    <property type="entry name" value="Bacterial luciferase-like"/>
    <property type="match status" value="1"/>
</dbReference>
<proteinExistence type="predicted"/>
<evidence type="ECO:0000313" key="1">
    <source>
        <dbReference type="EMBL" id="GEP67444.1"/>
    </source>
</evidence>
<dbReference type="Gene3D" id="3.20.20.30">
    <property type="entry name" value="Luciferase-like domain"/>
    <property type="match status" value="1"/>
</dbReference>
<sequence>MSTLTLDRARSSLALDALGVVDGVDRTTEPGTARTDVVVFHPRSATAVTLAAARADVVRLEFSSAWPDVPALRGAVAMLREELDALGRPRAEVRVELAVEVVVVADARAAATTRTRFEMLDALAGVAPHVTRGSLVGTSDELRTQVQALARRVGADTVVTVPLATA</sequence>
<evidence type="ECO:0008006" key="3">
    <source>
        <dbReference type="Google" id="ProtNLM"/>
    </source>
</evidence>
<keyword evidence="2" id="KW-1185">Reference proteome</keyword>
<dbReference type="RefSeq" id="WP_179561604.1">
    <property type="nucleotide sequence ID" value="NZ_BAABBJ010000005.1"/>
</dbReference>
<dbReference type="GO" id="GO:0016705">
    <property type="term" value="F:oxidoreductase activity, acting on paired donors, with incorporation or reduction of molecular oxygen"/>
    <property type="evidence" value="ECO:0007669"/>
    <property type="project" value="InterPro"/>
</dbReference>
<evidence type="ECO:0000313" key="2">
    <source>
        <dbReference type="Proteomes" id="UP000321798"/>
    </source>
</evidence>
<organism evidence="1 2">
    <name type="scientific">Cellulomonas soli</name>
    <dbReference type="NCBI Taxonomy" id="931535"/>
    <lineage>
        <taxon>Bacteria</taxon>
        <taxon>Bacillati</taxon>
        <taxon>Actinomycetota</taxon>
        <taxon>Actinomycetes</taxon>
        <taxon>Micrococcales</taxon>
        <taxon>Cellulomonadaceae</taxon>
        <taxon>Cellulomonas</taxon>
    </lineage>
</organism>
<dbReference type="InterPro" id="IPR036661">
    <property type="entry name" value="Luciferase-like_sf"/>
</dbReference>
<dbReference type="Proteomes" id="UP000321798">
    <property type="component" value="Unassembled WGS sequence"/>
</dbReference>
<dbReference type="EMBL" id="BKAL01000001">
    <property type="protein sequence ID" value="GEP67444.1"/>
    <property type="molecule type" value="Genomic_DNA"/>
</dbReference>
<gene>
    <name evidence="1" type="ORF">CSO01_01590</name>
</gene>
<protein>
    <recommendedName>
        <fullName evidence="3">Luciferase-like domain-containing protein</fullName>
    </recommendedName>
</protein>
<dbReference type="AlphaFoldDB" id="A0A512P8C3"/>
<comment type="caution">
    <text evidence="1">The sequence shown here is derived from an EMBL/GenBank/DDBJ whole genome shotgun (WGS) entry which is preliminary data.</text>
</comment>
<accession>A0A512P8C3</accession>